<protein>
    <submittedName>
        <fullName evidence="2">Uncharacterized protein</fullName>
    </submittedName>
</protein>
<keyword evidence="4" id="KW-1185">Reference proteome</keyword>
<dbReference type="STRING" id="1543381.LF63_0110005"/>
<dbReference type="Proteomes" id="UP000029708">
    <property type="component" value="Unassembled WGS sequence"/>
</dbReference>
<keyword evidence="1" id="KW-0732">Signal</keyword>
<organism evidence="2 4">
    <name type="scientific">Oleiagrimonas soli</name>
    <dbReference type="NCBI Taxonomy" id="1543381"/>
    <lineage>
        <taxon>Bacteria</taxon>
        <taxon>Pseudomonadati</taxon>
        <taxon>Pseudomonadota</taxon>
        <taxon>Gammaproteobacteria</taxon>
        <taxon>Lysobacterales</taxon>
        <taxon>Rhodanobacteraceae</taxon>
        <taxon>Oleiagrimonas</taxon>
    </lineage>
</organism>
<dbReference type="Proteomes" id="UP000560000">
    <property type="component" value="Unassembled WGS sequence"/>
</dbReference>
<evidence type="ECO:0000313" key="4">
    <source>
        <dbReference type="Proteomes" id="UP000029708"/>
    </source>
</evidence>
<dbReference type="OrthoDB" id="5944162at2"/>
<evidence type="ECO:0000313" key="5">
    <source>
        <dbReference type="Proteomes" id="UP000560000"/>
    </source>
</evidence>
<dbReference type="GO" id="GO:0042597">
    <property type="term" value="C:periplasmic space"/>
    <property type="evidence" value="ECO:0007669"/>
    <property type="project" value="InterPro"/>
</dbReference>
<evidence type="ECO:0000256" key="1">
    <source>
        <dbReference type="SAM" id="SignalP"/>
    </source>
</evidence>
<dbReference type="EMBL" id="JROI01000011">
    <property type="protein sequence ID" value="KGI77622.1"/>
    <property type="molecule type" value="Genomic_DNA"/>
</dbReference>
<dbReference type="EMBL" id="JACHET010000001">
    <property type="protein sequence ID" value="MBB6182883.1"/>
    <property type="molecule type" value="Genomic_DNA"/>
</dbReference>
<dbReference type="InterPro" id="IPR010794">
    <property type="entry name" value="MalM"/>
</dbReference>
<proteinExistence type="predicted"/>
<sequence length="260" mass="28270">MPSRRLFQLLLPALLLVLGACASHAPAKSDTPRAGTRDAAMAELQKADPCCTRFSQFSFHRDLPLKPTRFDVESSLPVADFNGTRSYFLAFTLPQKHALPYKIVLKSEMTGRWLHSSYLFAPSVVVLDANYRPMQTLDVQQCEYIGWSQSTTGALGSVDVDSPNARYLVVYTSGQQLNGSTYWEQSPTAFSADAPVKMAATGSFQISHGPNGPLYVGVMTPRYAKAVSEALCAKPDPQSSPGALSTLRSLFLPSAKDTTP</sequence>
<evidence type="ECO:0000313" key="3">
    <source>
        <dbReference type="EMBL" id="MBB6182883.1"/>
    </source>
</evidence>
<accession>A0A099CVI4</accession>
<reference evidence="2 4" key="1">
    <citation type="submission" date="2014-09" db="EMBL/GenBank/DDBJ databases">
        <title>Xanthomonadaceae 3.5X direct submission.</title>
        <authorList>
            <person name="Fang T."/>
            <person name="Wang H."/>
        </authorList>
    </citation>
    <scope>NUCLEOTIDE SEQUENCE [LARGE SCALE GENOMIC DNA]</scope>
    <source>
        <strain evidence="2 4">3.5X</strain>
    </source>
</reference>
<dbReference type="AlphaFoldDB" id="A0A099CVI4"/>
<evidence type="ECO:0000313" key="2">
    <source>
        <dbReference type="EMBL" id="KGI77622.1"/>
    </source>
</evidence>
<gene>
    <name evidence="3" type="ORF">HNQ86_000228</name>
    <name evidence="2" type="ORF">LF63_0110005</name>
</gene>
<feature type="signal peptide" evidence="1">
    <location>
        <begin position="1"/>
        <end position="27"/>
    </location>
</feature>
<reference evidence="3 5" key="2">
    <citation type="submission" date="2020-08" db="EMBL/GenBank/DDBJ databases">
        <title>Genomic Encyclopedia of Type Strains, Phase IV (KMG-IV): sequencing the most valuable type-strain genomes for metagenomic binning, comparative biology and taxonomic classification.</title>
        <authorList>
            <person name="Goeker M."/>
        </authorList>
    </citation>
    <scope>NUCLEOTIDE SEQUENCE [LARGE SCALE GENOMIC DNA]</scope>
    <source>
        <strain evidence="3 5">DSM 107085</strain>
    </source>
</reference>
<dbReference type="PROSITE" id="PS51257">
    <property type="entry name" value="PROKAR_LIPOPROTEIN"/>
    <property type="match status" value="1"/>
</dbReference>
<dbReference type="GO" id="GO:0008643">
    <property type="term" value="P:carbohydrate transport"/>
    <property type="evidence" value="ECO:0007669"/>
    <property type="project" value="InterPro"/>
</dbReference>
<comment type="caution">
    <text evidence="2">The sequence shown here is derived from an EMBL/GenBank/DDBJ whole genome shotgun (WGS) entry which is preliminary data.</text>
</comment>
<dbReference type="RefSeq" id="WP_043101469.1">
    <property type="nucleotide sequence ID" value="NZ_JACHET010000001.1"/>
</dbReference>
<dbReference type="HOGENOM" id="CLU_1011487_0_0_6"/>
<dbReference type="Pfam" id="PF07148">
    <property type="entry name" value="MalM"/>
    <property type="match status" value="1"/>
</dbReference>
<feature type="chain" id="PRO_5036291028" evidence="1">
    <location>
        <begin position="28"/>
        <end position="260"/>
    </location>
</feature>
<name>A0A099CVI4_9GAMM</name>